<name>A0A9X2VQV0_9PSEU</name>
<dbReference type="AlphaFoldDB" id="A0A9X2VQV0"/>
<dbReference type="Proteomes" id="UP001141259">
    <property type="component" value="Unassembled WGS sequence"/>
</dbReference>
<evidence type="ECO:0000313" key="1">
    <source>
        <dbReference type="EMBL" id="MCS7480624.1"/>
    </source>
</evidence>
<dbReference type="RefSeq" id="WP_259626112.1">
    <property type="nucleotide sequence ID" value="NZ_JANYMP010000014.1"/>
</dbReference>
<dbReference type="Gene3D" id="3.90.1150.30">
    <property type="match status" value="1"/>
</dbReference>
<evidence type="ECO:0000313" key="2">
    <source>
        <dbReference type="Proteomes" id="UP001141259"/>
    </source>
</evidence>
<comment type="caution">
    <text evidence="1">The sequence shown here is derived from an EMBL/GenBank/DDBJ whole genome shotgun (WGS) entry which is preliminary data.</text>
</comment>
<dbReference type="GO" id="GO:0003677">
    <property type="term" value="F:DNA binding"/>
    <property type="evidence" value="ECO:0007669"/>
    <property type="project" value="UniProtKB-KW"/>
</dbReference>
<gene>
    <name evidence="1" type="ORF">NZH93_27535</name>
</gene>
<organism evidence="1 2">
    <name type="scientific">Umezawaea endophytica</name>
    <dbReference type="NCBI Taxonomy" id="1654476"/>
    <lineage>
        <taxon>Bacteria</taxon>
        <taxon>Bacillati</taxon>
        <taxon>Actinomycetota</taxon>
        <taxon>Actinomycetes</taxon>
        <taxon>Pseudonocardiales</taxon>
        <taxon>Pseudonocardiaceae</taxon>
        <taxon>Umezawaea</taxon>
    </lineage>
</organism>
<dbReference type="SUPFAM" id="SSF142906">
    <property type="entry name" value="YjbR-like"/>
    <property type="match status" value="1"/>
</dbReference>
<protein>
    <submittedName>
        <fullName evidence="1">MmcQ/YjbR family DNA-binding protein</fullName>
    </submittedName>
</protein>
<dbReference type="InterPro" id="IPR058532">
    <property type="entry name" value="YjbR/MT2646/Rv2570-like"/>
</dbReference>
<dbReference type="EMBL" id="JANYMP010000014">
    <property type="protein sequence ID" value="MCS7480624.1"/>
    <property type="molecule type" value="Genomic_DNA"/>
</dbReference>
<accession>A0A9X2VQV0</accession>
<sequence length="136" mass="14709">MVDYGDVPAPVVARLRSLCLGLPDAYEERAWRGTRWMVRKRTFAHVLTVEPEHPAAYARAAGATGAIVVMTFRAPGSELDALVGSGHPFFKAGWGTDVVGLVLTDDVDWTEVGELLTDSYCVLAPKKLVALVDRPG</sequence>
<dbReference type="Pfam" id="PF04237">
    <property type="entry name" value="YjbR"/>
    <property type="match status" value="1"/>
</dbReference>
<reference evidence="1" key="1">
    <citation type="submission" date="2022-08" db="EMBL/GenBank/DDBJ databases">
        <authorList>
            <person name="Tistechok S."/>
            <person name="Samborskyy M."/>
            <person name="Roman I."/>
        </authorList>
    </citation>
    <scope>NUCLEOTIDE SEQUENCE</scope>
    <source>
        <strain evidence="1">DSM 103496</strain>
    </source>
</reference>
<keyword evidence="1" id="KW-0238">DNA-binding</keyword>
<dbReference type="InterPro" id="IPR038056">
    <property type="entry name" value="YjbR-like_sf"/>
</dbReference>
<proteinExistence type="predicted"/>
<keyword evidence="2" id="KW-1185">Reference proteome</keyword>